<protein>
    <submittedName>
        <fullName evidence="1">Uncharacterized protein</fullName>
    </submittedName>
</protein>
<accession>A0A2H0TRX2</accession>
<dbReference type="AlphaFoldDB" id="A0A2H0TRX2"/>
<proteinExistence type="predicted"/>
<evidence type="ECO:0000313" key="2">
    <source>
        <dbReference type="Proteomes" id="UP000230154"/>
    </source>
</evidence>
<reference evidence="2" key="1">
    <citation type="submission" date="2017-09" db="EMBL/GenBank/DDBJ databases">
        <title>Depth-based differentiation of microbial function through sediment-hosted aquifers and enrichment of novel symbionts in the deep terrestrial subsurface.</title>
        <authorList>
            <person name="Probst A.J."/>
            <person name="Ladd B."/>
            <person name="Jarett J.K."/>
            <person name="Geller-Mcgrath D.E."/>
            <person name="Sieber C.M.K."/>
            <person name="Emerson J.B."/>
            <person name="Anantharaman K."/>
            <person name="Thomas B.C."/>
            <person name="Malmstrom R."/>
            <person name="Stieglmeier M."/>
            <person name="Klingl A."/>
            <person name="Woyke T."/>
            <person name="Ryan C.M."/>
            <person name="Banfield J.F."/>
        </authorList>
    </citation>
    <scope>NUCLEOTIDE SEQUENCE [LARGE SCALE GENOMIC DNA]</scope>
</reference>
<dbReference type="Proteomes" id="UP000230154">
    <property type="component" value="Unassembled WGS sequence"/>
</dbReference>
<comment type="caution">
    <text evidence="1">The sequence shown here is derived from an EMBL/GenBank/DDBJ whole genome shotgun (WGS) entry which is preliminary data.</text>
</comment>
<organism evidence="1 2">
    <name type="scientific">Candidatus Magasanikbacteria bacterium CG10_big_fil_rev_8_21_14_0_10_47_10</name>
    <dbReference type="NCBI Taxonomy" id="1974652"/>
    <lineage>
        <taxon>Bacteria</taxon>
        <taxon>Candidatus Magasanikiibacteriota</taxon>
    </lineage>
</organism>
<gene>
    <name evidence="1" type="ORF">COU35_00010</name>
</gene>
<sequence>MKNVFRNKINSQSITVLIVVVLLGVFLGFSAIAQSATRHKNGELINSNGTIYLIQNDQRWGFRTIEEFISHGYKFDMVLSSNSSDLELPYGGEMRVRAGTMAQDINDGSTLYFVYNTEARPIPNQALIFLLGFEGRKYLSVDISDYTVGEPIDFGFAFDTLQPGTLVNDNGTIFIVTSNGRAGFPSEAVFRSYGYNFESVFPINTATLNLPVLPDLGYRDGTLVNDKGTIFLISGNKKYGFKFWEEFVGRGYKLSAVINGDTSGLLESVLE</sequence>
<evidence type="ECO:0000313" key="1">
    <source>
        <dbReference type="EMBL" id="PIR74895.1"/>
    </source>
</evidence>
<dbReference type="EMBL" id="PFCB01000001">
    <property type="protein sequence ID" value="PIR74895.1"/>
    <property type="molecule type" value="Genomic_DNA"/>
</dbReference>
<name>A0A2H0TRX2_9BACT</name>